<dbReference type="Pfam" id="PF02801">
    <property type="entry name" value="Ketoacyl-synt_C"/>
    <property type="match status" value="2"/>
</dbReference>
<dbReference type="PROSITE" id="PS52019">
    <property type="entry name" value="PKS_MFAS_DH"/>
    <property type="match status" value="1"/>
</dbReference>
<dbReference type="InterPro" id="IPR016039">
    <property type="entry name" value="Thiolase-like"/>
</dbReference>
<evidence type="ECO:0000259" key="8">
    <source>
        <dbReference type="PROSITE" id="PS50075"/>
    </source>
</evidence>
<evidence type="ECO:0000256" key="1">
    <source>
        <dbReference type="ARBA" id="ARBA00003299"/>
    </source>
</evidence>
<dbReference type="InterPro" id="IPR014030">
    <property type="entry name" value="Ketoacyl_synth_N"/>
</dbReference>
<dbReference type="InterPro" id="IPR013968">
    <property type="entry name" value="PKS_KR"/>
</dbReference>
<dbReference type="InterPro" id="IPR050091">
    <property type="entry name" value="PKS_NRPS_Biosynth_Enz"/>
</dbReference>
<dbReference type="Gene3D" id="3.40.50.150">
    <property type="entry name" value="Vaccinia Virus protein VP39"/>
    <property type="match status" value="1"/>
</dbReference>
<evidence type="ECO:0000256" key="5">
    <source>
        <dbReference type="ARBA" id="ARBA00022679"/>
    </source>
</evidence>
<feature type="active site" description="Proton donor; for dehydratase activity" evidence="7">
    <location>
        <position position="1353"/>
    </location>
</feature>
<dbReference type="Pfam" id="PF21089">
    <property type="entry name" value="PKS_DH_N"/>
    <property type="match status" value="1"/>
</dbReference>
<dbReference type="InterPro" id="IPR020807">
    <property type="entry name" value="PKS_DH"/>
</dbReference>
<dbReference type="Gene3D" id="1.10.1200.10">
    <property type="entry name" value="ACP-like"/>
    <property type="match status" value="2"/>
</dbReference>
<gene>
    <name evidence="11" type="ORF">J2Z22_004808</name>
</gene>
<dbReference type="InterPro" id="IPR049551">
    <property type="entry name" value="PKS_DH_C"/>
</dbReference>
<dbReference type="SMART" id="SM00825">
    <property type="entry name" value="PKS_KS"/>
    <property type="match status" value="2"/>
</dbReference>
<dbReference type="InterPro" id="IPR020806">
    <property type="entry name" value="PKS_PP-bd"/>
</dbReference>
<keyword evidence="11" id="KW-0489">Methyltransferase</keyword>
<dbReference type="SMART" id="SM01294">
    <property type="entry name" value="PKS_PP_betabranch"/>
    <property type="match status" value="2"/>
</dbReference>
<dbReference type="Pfam" id="PF00109">
    <property type="entry name" value="ketoacyl-synt"/>
    <property type="match status" value="2"/>
</dbReference>
<dbReference type="SMART" id="SM00823">
    <property type="entry name" value="PKS_PP"/>
    <property type="match status" value="2"/>
</dbReference>
<feature type="region of interest" description="N-terminal hotdog fold" evidence="7">
    <location>
        <begin position="1151"/>
        <end position="1277"/>
    </location>
</feature>
<evidence type="ECO:0000313" key="12">
    <source>
        <dbReference type="Proteomes" id="UP001248709"/>
    </source>
</evidence>
<dbReference type="InterPro" id="IPR036736">
    <property type="entry name" value="ACP-like_sf"/>
</dbReference>
<feature type="active site" description="Proton acceptor; for dehydratase activity" evidence="7">
    <location>
        <position position="1180"/>
    </location>
</feature>
<dbReference type="GO" id="GO:0008168">
    <property type="term" value="F:methyltransferase activity"/>
    <property type="evidence" value="ECO:0007669"/>
    <property type="project" value="UniProtKB-KW"/>
</dbReference>
<dbReference type="InterPro" id="IPR013217">
    <property type="entry name" value="Methyltransf_12"/>
</dbReference>
<dbReference type="InterPro" id="IPR014031">
    <property type="entry name" value="Ketoacyl_synth_C"/>
</dbReference>
<keyword evidence="3" id="KW-0596">Phosphopantetheine</keyword>
<dbReference type="CDD" id="cd02440">
    <property type="entry name" value="AdoMet_MTases"/>
    <property type="match status" value="1"/>
</dbReference>
<dbReference type="PROSITE" id="PS50075">
    <property type="entry name" value="CARRIER"/>
    <property type="match status" value="2"/>
</dbReference>
<feature type="region of interest" description="C-terminal hotdog fold" evidence="7">
    <location>
        <begin position="1291"/>
        <end position="1447"/>
    </location>
</feature>
<accession>A0ABU3HEF2</accession>
<dbReference type="InterPro" id="IPR029063">
    <property type="entry name" value="SAM-dependent_MTases_sf"/>
</dbReference>
<dbReference type="EMBL" id="JAUSUY010000042">
    <property type="protein sequence ID" value="MDT3429207.1"/>
    <property type="molecule type" value="Genomic_DNA"/>
</dbReference>
<dbReference type="Gene3D" id="1.10.1240.100">
    <property type="match status" value="2"/>
</dbReference>
<dbReference type="Pfam" id="PF08659">
    <property type="entry name" value="KR"/>
    <property type="match status" value="1"/>
</dbReference>
<comment type="pathway">
    <text evidence="2">Antibiotic biosynthesis; bacillaene biosynthesis.</text>
</comment>
<dbReference type="PANTHER" id="PTHR43775:SF37">
    <property type="entry name" value="SI:DKEY-61P9.11"/>
    <property type="match status" value="1"/>
</dbReference>
<dbReference type="InterPro" id="IPR042104">
    <property type="entry name" value="PKS_dehydratase_sf"/>
</dbReference>
<evidence type="ECO:0000256" key="2">
    <source>
        <dbReference type="ARBA" id="ARBA00004789"/>
    </source>
</evidence>
<dbReference type="PROSITE" id="PS00012">
    <property type="entry name" value="PHOSPHOPANTETHEINE"/>
    <property type="match status" value="2"/>
</dbReference>
<dbReference type="SUPFAM" id="SSF53335">
    <property type="entry name" value="S-adenosyl-L-methionine-dependent methyltransferases"/>
    <property type="match status" value="1"/>
</dbReference>
<evidence type="ECO:0000313" key="11">
    <source>
        <dbReference type="EMBL" id="MDT3429207.1"/>
    </source>
</evidence>
<dbReference type="InterPro" id="IPR009081">
    <property type="entry name" value="PP-bd_ACP"/>
</dbReference>
<feature type="domain" description="Ketosynthase family 3 (KS3)" evidence="9">
    <location>
        <begin position="2038"/>
        <end position="2473"/>
    </location>
</feature>
<dbReference type="Gene3D" id="3.40.47.10">
    <property type="match status" value="2"/>
</dbReference>
<dbReference type="InterPro" id="IPR057326">
    <property type="entry name" value="KR_dom"/>
</dbReference>
<dbReference type="InterPro" id="IPR036291">
    <property type="entry name" value="NAD(P)-bd_dom_sf"/>
</dbReference>
<dbReference type="SUPFAM" id="SSF53901">
    <property type="entry name" value="Thiolase-like"/>
    <property type="match status" value="2"/>
</dbReference>
<organism evidence="11 12">
    <name type="scientific">Paenibacillus forsythiae</name>
    <dbReference type="NCBI Taxonomy" id="365616"/>
    <lineage>
        <taxon>Bacteria</taxon>
        <taxon>Bacillati</taxon>
        <taxon>Bacillota</taxon>
        <taxon>Bacilli</taxon>
        <taxon>Bacillales</taxon>
        <taxon>Paenibacillaceae</taxon>
        <taxon>Paenibacillus</taxon>
    </lineage>
</organism>
<dbReference type="PROSITE" id="PS52004">
    <property type="entry name" value="KS3_2"/>
    <property type="match status" value="2"/>
</dbReference>
<dbReference type="Pfam" id="PF14765">
    <property type="entry name" value="PS-DH"/>
    <property type="match status" value="1"/>
</dbReference>
<comment type="function">
    <text evidence="1">Involved in some intermediate steps for the synthesis of the antibiotic polyketide bacillaene which is involved in secondary metabolism.</text>
</comment>
<dbReference type="Pfam" id="PF08242">
    <property type="entry name" value="Methyltransf_12"/>
    <property type="match status" value="1"/>
</dbReference>
<reference evidence="11 12" key="1">
    <citation type="submission" date="2023-07" db="EMBL/GenBank/DDBJ databases">
        <title>Genomic Encyclopedia of Type Strains, Phase IV (KMG-IV): sequencing the most valuable type-strain genomes for metagenomic binning, comparative biology and taxonomic classification.</title>
        <authorList>
            <person name="Goeker M."/>
        </authorList>
    </citation>
    <scope>NUCLEOTIDE SEQUENCE [LARGE SCALE GENOMIC DNA]</scope>
    <source>
        <strain evidence="11 12">T98</strain>
    </source>
</reference>
<keyword evidence="12" id="KW-1185">Reference proteome</keyword>
<keyword evidence="4" id="KW-0597">Phosphoprotein</keyword>
<evidence type="ECO:0000259" key="10">
    <source>
        <dbReference type="PROSITE" id="PS52019"/>
    </source>
</evidence>
<dbReference type="PANTHER" id="PTHR43775">
    <property type="entry name" value="FATTY ACID SYNTHASE"/>
    <property type="match status" value="1"/>
</dbReference>
<dbReference type="InterPro" id="IPR049552">
    <property type="entry name" value="PKS_DH_N"/>
</dbReference>
<name>A0ABU3HEF2_9BACL</name>
<dbReference type="Gene3D" id="3.40.50.720">
    <property type="entry name" value="NAD(P)-binding Rossmann-like Domain"/>
    <property type="match status" value="1"/>
</dbReference>
<keyword evidence="5 11" id="KW-0808">Transferase</keyword>
<dbReference type="PROSITE" id="PS00606">
    <property type="entry name" value="KS3_1"/>
    <property type="match status" value="2"/>
</dbReference>
<dbReference type="SUPFAM" id="SSF51735">
    <property type="entry name" value="NAD(P)-binding Rossmann-fold domains"/>
    <property type="match status" value="1"/>
</dbReference>
<dbReference type="SMART" id="SM00826">
    <property type="entry name" value="PKS_DH"/>
    <property type="match status" value="1"/>
</dbReference>
<dbReference type="CDD" id="cd00833">
    <property type="entry name" value="PKS"/>
    <property type="match status" value="2"/>
</dbReference>
<feature type="domain" description="PKS/mFAS DH" evidence="10">
    <location>
        <begin position="1151"/>
        <end position="1447"/>
    </location>
</feature>
<evidence type="ECO:0000256" key="6">
    <source>
        <dbReference type="ARBA" id="ARBA00023268"/>
    </source>
</evidence>
<dbReference type="Gene3D" id="3.10.129.110">
    <property type="entry name" value="Polyketide synthase dehydratase"/>
    <property type="match status" value="1"/>
</dbReference>
<dbReference type="SMART" id="SM00822">
    <property type="entry name" value="PKS_KR"/>
    <property type="match status" value="1"/>
</dbReference>
<dbReference type="InterPro" id="IPR049900">
    <property type="entry name" value="PKS_mFAS_DH"/>
</dbReference>
<dbReference type="SUPFAM" id="SSF47336">
    <property type="entry name" value="ACP-like"/>
    <property type="match status" value="2"/>
</dbReference>
<feature type="domain" description="Ketosynthase family 3 (KS3)" evidence="9">
    <location>
        <begin position="542"/>
        <end position="957"/>
    </location>
</feature>
<proteinExistence type="predicted"/>
<dbReference type="Pfam" id="PF00550">
    <property type="entry name" value="PP-binding"/>
    <property type="match status" value="2"/>
</dbReference>
<dbReference type="Pfam" id="PF22621">
    <property type="entry name" value="CurL-like_PKS_C"/>
    <property type="match status" value="2"/>
</dbReference>
<comment type="caution">
    <text evidence="11">The sequence shown here is derived from an EMBL/GenBank/DDBJ whole genome shotgun (WGS) entry which is preliminary data.</text>
</comment>
<evidence type="ECO:0000256" key="7">
    <source>
        <dbReference type="PROSITE-ProRule" id="PRU01363"/>
    </source>
</evidence>
<keyword evidence="6" id="KW-0511">Multifunctional enzyme</keyword>
<evidence type="ECO:0000256" key="4">
    <source>
        <dbReference type="ARBA" id="ARBA00022553"/>
    </source>
</evidence>
<evidence type="ECO:0000256" key="3">
    <source>
        <dbReference type="ARBA" id="ARBA00022450"/>
    </source>
</evidence>
<dbReference type="CDD" id="cd08953">
    <property type="entry name" value="KR_2_SDR_x"/>
    <property type="match status" value="1"/>
</dbReference>
<dbReference type="InterPro" id="IPR006162">
    <property type="entry name" value="Ppantetheine_attach_site"/>
</dbReference>
<feature type="domain" description="Carrier" evidence="8">
    <location>
        <begin position="408"/>
        <end position="485"/>
    </location>
</feature>
<dbReference type="GO" id="GO:0032259">
    <property type="term" value="P:methylation"/>
    <property type="evidence" value="ECO:0007669"/>
    <property type="project" value="UniProtKB-KW"/>
</dbReference>
<feature type="domain" description="Carrier" evidence="8">
    <location>
        <begin position="1897"/>
        <end position="1973"/>
    </location>
</feature>
<dbReference type="InterPro" id="IPR018201">
    <property type="entry name" value="Ketoacyl_synth_AS"/>
</dbReference>
<dbReference type="Proteomes" id="UP001248709">
    <property type="component" value="Unassembled WGS sequence"/>
</dbReference>
<dbReference type="RefSeq" id="WP_025699592.1">
    <property type="nucleotide sequence ID" value="NZ_JAUSUY010000042.1"/>
</dbReference>
<dbReference type="InterPro" id="IPR020841">
    <property type="entry name" value="PKS_Beta-ketoAc_synthase_dom"/>
</dbReference>
<protein>
    <submittedName>
        <fullName evidence="11">Acyl transferase domain-containing protein/acyl carrier protein/SAM-dependent methyltransferase</fullName>
    </submittedName>
</protein>
<evidence type="ECO:0000259" key="9">
    <source>
        <dbReference type="PROSITE" id="PS52004"/>
    </source>
</evidence>
<sequence length="2692" mass="299976">MQEMEDLLCKLMWGQLQSMGIYADDHSALAALKGKSALYDRWLKESIAVLGRKQYVCSENGIITAGRNNRININEVWREWRRKREEWSKDASIKARVDLAEATVRALPEILSGKVRATDIIFPNSSMDLVEGIYKDNPVADFYNELLANTLLVYVQEIVERQPDARVRILEIGAGTGGTSSMVLRKLKPYRHYISEYLYTDISQAFLRRAEQKLGPDNPFLVCRLLDVEKPLQRQGLEEGGYDVVIAANVLHATKNIHLTLRNAKSALKKNGILLLNEISENTLFAHITFGLLEGWWLYEDPEIRIPGCPILSPDAWKTALRAEGFASVFFPALHSHHMGQQIIVAESDGIIRIHQSQMNITMPESTAEEATGHDADMPERRFASYIDRSPSRKMSGRRPKYDASDQMIKEYIQDAVIDRLSESLKLENRRIHPDESFSDYGLDSITGVQLVRMLNESLRTELPTSCLFDYSSVNRLSEYIFTVYKDTIAKELRISPKGKEDLDTVTGEEAVQTAQPAKALHRINKRSATAFRTVRQEGFVREPIAIVGMSGRFGKADSVDELWEHLARGDDLVEEVTRWDFTKYPFEDGSYCRHGSFISDIACFDPLFFNISGTEAAYMDPQQRLFLEESWKALEDAGYAGAGLDGSQCGVYVGYNIGDYAELIGNRSPAQAMWGNAGSVIPARIAYYLNLKGPAITVDTACSSSLTAVHLACQSLWTGEIGMALAGGVFIQSTPGFYLSAGKAGMLSPTGRCHTFDERADGFVPGEGVGAVILKRLSDAQADGDFIYGVIRGSGLNQDGSTNGITAPSAKSQESLIRRVYDTFHIQPEEIQMVEAHGTGTKLGDPIEYQALTEAFRNYTNRREYCAVGSIKTNIGHVTAAAGVASTIKVLLSMKHKQMPPSLHFRTGNPDIAFKGSPFYVNTELKHWDMGPDGKRRAAISAFGFSGTNAHIVIEEAPLNERVHQVKPGYLLVLSARTEEQLRQQVVKLIDYCKVNTAADCGNMSYTLLLGRKHFLHRLAFVARDRDEVLILLQKWLDKGKTLQVYHAHLQEGDHREQLSLRQFGNECIANCREEQEASRYLEHLTTVAELYVQGYMLEFDQLFADDQYTRVPLPTYPFGKDRYWVPEQEKTALESGSQNGEAAPGSFIHPLLQRNTSDLEKHKFTSAFSGQEFFLSDHIVAGQRMLPGVAYLEMARKAVEQSAGSKYEGYGVRLRNIVWARPITVEEEPVEVHIGLSRDPDGSILYEIYSRNGGNEADQTVIHSQGRARYTAPSTSINRNIAAIRNRCGPHPLSREECYRLFLAAGIEYGPGFRGIEELHAGSGEVLVRLSLPSAAAHSQDDYILHPSIMDSALQAMAGLSLNIDGSQPTGALTQLKPAVPFAMEELEIFKPCTPSMWAYIRYSDGYGADSPVQKMDIDLCGVDGQVYIRISGFSTRLLERQEKLPGEEQPTKAGLLLLEPEWKEQREVSQVPEETYFHHVVIFLDLEKESAERLKALQYGTRCHVLQATGEIAERYENCILDVSEEIRTLLADGTPGNSLIQLVAMGQDRALFSGLAGMFKTVRLENRQVTGQFIELEADGDEEYVIRKLDECKKTPYEAHIRYSGGKRWVPRWVNPDVSPGIEILPWKDHGVYLITGGMGGLGYLFAKEIARRTVLPTLILAGRSPLDDEQQTKLEELEHMGARAAYWRADIASRTESVHLIGRIEADFGKLDGVIHSAGIIHDNLLRHKSSEEMSNVLEPKVKGLVHLDQATKHLSLDFFVFFSAASGVFGNVGQADYSAANGFMDAYADYRHQLVESNQRNGRTLSLIWPLWREGGMRVDRRTEQLVRERLGMTPMETESGIKALYRAYALNSRKTLVLAGDEDKLLYSLQPETAMPLEETSAAVQIAPDSLRTQTLQLLSKILAEAINIPLREISSDTSFSKYGLDSIMQIDLIRKLEGTTGELSKTLLFEYANIGELADYLVTHYGEQLSGSFLAEKPTLAQPLLSSGLEQIEARFIEKDSEPIRKKSANNMSEDQANGPIMLIPEKHAAADIAIIGISGRYPASDNLEELWQHLKSGHSCVSEVPLGRWKQSFIRSLTEIEELQQAGKRRFGGFLKDIDGFDYQLFEMGEQEAAELPPELRLFLETVWETVHDAGYSIQALQEQQARNGSGVGVFVGSMYSQHPWTAPVAEQALKKSNRTDWQIANRASYFFNLTGPSLTVNTACSSSLTAIHLACESLKQKSCSMAVAGGVNLTLDPSKYESLEDIHFLEDGELSRSFGAGDGYIPGEGVGAVLLKPLASALEDGDRIYCVIKSSFINHSGGRQKYSVPDPKQQMQLIAESIRRSGIDPETITYVESAANGSKLGDPIEVGALHQAFSQFTGKKQYCALGSVKSNLGHLEAASGISQLSKVILQMQHRTLVPTINANPRNPNLMLEHSAFFLQEESTEWVRVNDPTTGAILPLRSMINSFGAGGAYANVIIEEYLPEPPVDRPDFARDEECLLVFSAKTEFSLKRYLKRFSAFLEEHGDVALKDIALLLYKSNPNLEHRTAVIASSVKELQDTLRVLAQRPEERSDLDGISKTMVGREMSGDIGEREILRAFSERNVRRLAQAWLAGADLDFRKLDGRNSPCRISLPAYAFDRGMDDSPRAIAENAIKGAFREEFYRTLLERLSKGEITKEKALLEAKKYGDLGGQYERQTL</sequence>